<accession>A0A1W2ES21</accession>
<proteinExistence type="inferred from homology"/>
<evidence type="ECO:0000256" key="1">
    <source>
        <dbReference type="ARBA" id="ARBA00001974"/>
    </source>
</evidence>
<gene>
    <name evidence="7" type="ORF">SAMN06297251_13226</name>
</gene>
<dbReference type="PANTHER" id="PTHR42913:SF3">
    <property type="entry name" value="64 KDA MITOCHONDRIAL NADH DEHYDROGENASE (EUROFUNG)"/>
    <property type="match status" value="1"/>
</dbReference>
<keyword evidence="3" id="KW-0285">Flavoprotein</keyword>
<organism evidence="7 8">
    <name type="scientific">Fulvimarina manganoxydans</name>
    <dbReference type="NCBI Taxonomy" id="937218"/>
    <lineage>
        <taxon>Bacteria</taxon>
        <taxon>Pseudomonadati</taxon>
        <taxon>Pseudomonadota</taxon>
        <taxon>Alphaproteobacteria</taxon>
        <taxon>Hyphomicrobiales</taxon>
        <taxon>Aurantimonadaceae</taxon>
        <taxon>Fulvimarina</taxon>
    </lineage>
</organism>
<keyword evidence="4" id="KW-0274">FAD</keyword>
<evidence type="ECO:0000256" key="5">
    <source>
        <dbReference type="ARBA" id="ARBA00023002"/>
    </source>
</evidence>
<dbReference type="Proteomes" id="UP000192656">
    <property type="component" value="Unassembled WGS sequence"/>
</dbReference>
<dbReference type="InterPro" id="IPR036188">
    <property type="entry name" value="FAD/NAD-bd_sf"/>
</dbReference>
<dbReference type="GO" id="GO:0019646">
    <property type="term" value="P:aerobic electron transport chain"/>
    <property type="evidence" value="ECO:0007669"/>
    <property type="project" value="TreeGrafter"/>
</dbReference>
<dbReference type="PANTHER" id="PTHR42913">
    <property type="entry name" value="APOPTOSIS-INDUCING FACTOR 1"/>
    <property type="match status" value="1"/>
</dbReference>
<evidence type="ECO:0000313" key="8">
    <source>
        <dbReference type="Proteomes" id="UP000192656"/>
    </source>
</evidence>
<dbReference type="AlphaFoldDB" id="A0A1W2ES21"/>
<comment type="similarity">
    <text evidence="2">Belongs to the NADH dehydrogenase family.</text>
</comment>
<evidence type="ECO:0000256" key="3">
    <source>
        <dbReference type="ARBA" id="ARBA00022630"/>
    </source>
</evidence>
<dbReference type="Pfam" id="PF07992">
    <property type="entry name" value="Pyr_redox_2"/>
    <property type="match status" value="1"/>
</dbReference>
<dbReference type="PRINTS" id="PR00368">
    <property type="entry name" value="FADPNR"/>
</dbReference>
<dbReference type="RefSeq" id="WP_084412835.1">
    <property type="nucleotide sequence ID" value="NZ_FWXR01000032.1"/>
</dbReference>
<reference evidence="7 8" key="1">
    <citation type="submission" date="2017-04" db="EMBL/GenBank/DDBJ databases">
        <authorList>
            <person name="Afonso C.L."/>
            <person name="Miller P.J."/>
            <person name="Scott M.A."/>
            <person name="Spackman E."/>
            <person name="Goraichik I."/>
            <person name="Dimitrov K.M."/>
            <person name="Suarez D.L."/>
            <person name="Swayne D.E."/>
        </authorList>
    </citation>
    <scope>NUCLEOTIDE SEQUENCE [LARGE SCALE GENOMIC DNA]</scope>
    <source>
        <strain evidence="7 8">CGMCC 1.10972</strain>
    </source>
</reference>
<dbReference type="GO" id="GO:0003955">
    <property type="term" value="F:NAD(P)H dehydrogenase (quinone) activity"/>
    <property type="evidence" value="ECO:0007669"/>
    <property type="project" value="TreeGrafter"/>
</dbReference>
<dbReference type="PRINTS" id="PR00411">
    <property type="entry name" value="PNDRDTASEI"/>
</dbReference>
<evidence type="ECO:0000259" key="6">
    <source>
        <dbReference type="Pfam" id="PF07992"/>
    </source>
</evidence>
<evidence type="ECO:0000256" key="4">
    <source>
        <dbReference type="ARBA" id="ARBA00022827"/>
    </source>
</evidence>
<dbReference type="SUPFAM" id="SSF51905">
    <property type="entry name" value="FAD/NAD(P)-binding domain"/>
    <property type="match status" value="1"/>
</dbReference>
<feature type="domain" description="FAD/NAD(P)-binding" evidence="6">
    <location>
        <begin position="15"/>
        <end position="339"/>
    </location>
</feature>
<evidence type="ECO:0000256" key="2">
    <source>
        <dbReference type="ARBA" id="ARBA00005272"/>
    </source>
</evidence>
<protein>
    <submittedName>
        <fullName evidence="7">NADH dehydrogenase</fullName>
    </submittedName>
</protein>
<keyword evidence="8" id="KW-1185">Reference proteome</keyword>
<dbReference type="STRING" id="937218.SAMN06297251_13226"/>
<keyword evidence="5" id="KW-0560">Oxidoreductase</keyword>
<dbReference type="InterPro" id="IPR023753">
    <property type="entry name" value="FAD/NAD-binding_dom"/>
</dbReference>
<evidence type="ECO:0000313" key="7">
    <source>
        <dbReference type="EMBL" id="SMD12499.1"/>
    </source>
</evidence>
<sequence length="437" mass="46365">MAKGERIIAASSAPHIVVLGGGAGGLELACALAGDGRRVTLVDRVGSHLWKPRLHEFAAGTVDSTLSEMSFYTLASLRGFRFEQGEVEAVDRASKTVRLSPVRSPDDRIVGPGRSIPYDRLVVALGGVTPDFGTTGVAENAIRLDERSDADRFRELFVAAVLRARANGKPAKIAIIGSGATGTELAAHLRQAERAFLDQSEKERQTKLLTITLLEAAPEIMPGADGELRRSVSDRLDRLDITKHVDAKIAAVEIDGVRSADGESWPADITVWAAGLVGNPCLAQLADFEMDKKGRIVVDDRLRTSVDPAILAIGDAASFTPPGANAPLPPTAQCASQQAVYLANALPAMMTGKEPEPFVFQDRGRLLSLAQGGSVGSIGLFRSRDDILVEGQFALAAYHGLQRRHQWSVLGPLRGSVAILADMISPAKGPALKLHGG</sequence>
<dbReference type="Gene3D" id="3.50.50.100">
    <property type="match status" value="1"/>
</dbReference>
<dbReference type="InterPro" id="IPR051169">
    <property type="entry name" value="NADH-Q_oxidoreductase"/>
</dbReference>
<comment type="cofactor">
    <cofactor evidence="1">
        <name>FAD</name>
        <dbReference type="ChEBI" id="CHEBI:57692"/>
    </cofactor>
</comment>
<dbReference type="OrthoDB" id="9781621at2"/>
<name>A0A1W2ES21_9HYPH</name>
<dbReference type="EMBL" id="FWXR01000032">
    <property type="protein sequence ID" value="SMD12499.1"/>
    <property type="molecule type" value="Genomic_DNA"/>
</dbReference>